<protein>
    <submittedName>
        <fullName evidence="2">Uncharacterized protein</fullName>
    </submittedName>
</protein>
<dbReference type="Proteomes" id="UP001189429">
    <property type="component" value="Unassembled WGS sequence"/>
</dbReference>
<evidence type="ECO:0000313" key="3">
    <source>
        <dbReference type="Proteomes" id="UP001189429"/>
    </source>
</evidence>
<comment type="caution">
    <text evidence="2">The sequence shown here is derived from an EMBL/GenBank/DDBJ whole genome shotgun (WGS) entry which is preliminary data.</text>
</comment>
<name>A0ABN9W5P4_9DINO</name>
<keyword evidence="3" id="KW-1185">Reference proteome</keyword>
<proteinExistence type="predicted"/>
<reference evidence="2" key="1">
    <citation type="submission" date="2023-10" db="EMBL/GenBank/DDBJ databases">
        <authorList>
            <person name="Chen Y."/>
            <person name="Shah S."/>
            <person name="Dougan E. K."/>
            <person name="Thang M."/>
            <person name="Chan C."/>
        </authorList>
    </citation>
    <scope>NUCLEOTIDE SEQUENCE [LARGE SCALE GENOMIC DNA]</scope>
</reference>
<accession>A0ABN9W5P4</accession>
<sequence length="208" mass="21999">EVVLHPRRPRLRGAQGGGALRLPRRLLPVEAGVAAGEAGVVLRQRGPGLPGRAPGAAAGQAYRAGAAGGQAYCAGATGGQAHRAGDCARRGPRPAPRDLEGRRRRRRRRVRLLRGVRGEAAMAGGQKEVVLQERGAGLFQGVAGVSGVGPRPRRSGTALGRWRRVAHSRVEGGEDELFASCVSPRRARRLLVWVAYCPTGLCVHLLVF</sequence>
<evidence type="ECO:0000256" key="1">
    <source>
        <dbReference type="SAM" id="MobiDB-lite"/>
    </source>
</evidence>
<evidence type="ECO:0000313" key="2">
    <source>
        <dbReference type="EMBL" id="CAK0881442.1"/>
    </source>
</evidence>
<feature type="region of interest" description="Disordered" evidence="1">
    <location>
        <begin position="81"/>
        <end position="106"/>
    </location>
</feature>
<gene>
    <name evidence="2" type="ORF">PCOR1329_LOCUS64284</name>
</gene>
<organism evidence="2 3">
    <name type="scientific">Prorocentrum cordatum</name>
    <dbReference type="NCBI Taxonomy" id="2364126"/>
    <lineage>
        <taxon>Eukaryota</taxon>
        <taxon>Sar</taxon>
        <taxon>Alveolata</taxon>
        <taxon>Dinophyceae</taxon>
        <taxon>Prorocentrales</taxon>
        <taxon>Prorocentraceae</taxon>
        <taxon>Prorocentrum</taxon>
    </lineage>
</organism>
<dbReference type="EMBL" id="CAUYUJ010018183">
    <property type="protein sequence ID" value="CAK0881442.1"/>
    <property type="molecule type" value="Genomic_DNA"/>
</dbReference>
<feature type="non-terminal residue" evidence="2">
    <location>
        <position position="1"/>
    </location>
</feature>
<feature type="compositionally biased region" description="Basic and acidic residues" evidence="1">
    <location>
        <begin position="83"/>
        <end position="101"/>
    </location>
</feature>